<evidence type="ECO:0000313" key="3">
    <source>
        <dbReference type="Proteomes" id="UP000243797"/>
    </source>
</evidence>
<feature type="region of interest" description="Disordered" evidence="1">
    <location>
        <begin position="115"/>
        <end position="156"/>
    </location>
</feature>
<protein>
    <submittedName>
        <fullName evidence="2">Uncharacterized protein</fullName>
    </submittedName>
</protein>
<feature type="compositionally biased region" description="Basic and acidic residues" evidence="1">
    <location>
        <begin position="126"/>
        <end position="135"/>
    </location>
</feature>
<gene>
    <name evidence="2" type="ORF">CAC42_5093</name>
</gene>
<evidence type="ECO:0000313" key="2">
    <source>
        <dbReference type="EMBL" id="PNS18554.1"/>
    </source>
</evidence>
<comment type="caution">
    <text evidence="2">The sequence shown here is derived from an EMBL/GenBank/DDBJ whole genome shotgun (WGS) entry which is preliminary data.</text>
</comment>
<keyword evidence="3" id="KW-1185">Reference proteome</keyword>
<name>A0A2K1QU08_9PEZI</name>
<dbReference type="EMBL" id="NKHZ01000039">
    <property type="protein sequence ID" value="PNS18554.1"/>
    <property type="molecule type" value="Genomic_DNA"/>
</dbReference>
<dbReference type="InParanoid" id="A0A2K1QU08"/>
<accession>A0A2K1QU08</accession>
<evidence type="ECO:0000256" key="1">
    <source>
        <dbReference type="SAM" id="MobiDB-lite"/>
    </source>
</evidence>
<organism evidence="2 3">
    <name type="scientific">Sphaceloma murrayae</name>
    <dbReference type="NCBI Taxonomy" id="2082308"/>
    <lineage>
        <taxon>Eukaryota</taxon>
        <taxon>Fungi</taxon>
        <taxon>Dikarya</taxon>
        <taxon>Ascomycota</taxon>
        <taxon>Pezizomycotina</taxon>
        <taxon>Dothideomycetes</taxon>
        <taxon>Dothideomycetidae</taxon>
        <taxon>Myriangiales</taxon>
        <taxon>Elsinoaceae</taxon>
        <taxon>Sphaceloma</taxon>
    </lineage>
</organism>
<dbReference type="Proteomes" id="UP000243797">
    <property type="component" value="Unassembled WGS sequence"/>
</dbReference>
<sequence length="156" mass="16947">MSDKPKQADFSFETVAVLVCAILMQGGTISTKSYELMSALDGTRTANSFQHGFRAVLRRARELKEEQDKGTELKAVVPKPKGRVKAPNDGKTIKEKKNGVGMKGVKRARAIKVKEEDEDDAAVGDDGAKRMKCDSESPAGWSNDDYDGPIVKTEAA</sequence>
<dbReference type="OrthoDB" id="3938057at2759"/>
<proteinExistence type="predicted"/>
<dbReference type="AlphaFoldDB" id="A0A2K1QU08"/>
<reference evidence="2 3" key="1">
    <citation type="submission" date="2017-06" db="EMBL/GenBank/DDBJ databases">
        <title>Draft genome sequence of a variant of Elsinoe murrayae.</title>
        <authorList>
            <person name="Cheng Q."/>
        </authorList>
    </citation>
    <scope>NUCLEOTIDE SEQUENCE [LARGE SCALE GENOMIC DNA]</scope>
    <source>
        <strain evidence="2 3">CQ-2017a</strain>
    </source>
</reference>